<name>A0A125QRP9_9BACI</name>
<dbReference type="GO" id="GO:0004022">
    <property type="term" value="F:alcohol dehydrogenase (NAD+) activity"/>
    <property type="evidence" value="ECO:0007669"/>
    <property type="project" value="UniProtKB-ARBA"/>
</dbReference>
<dbReference type="PANTHER" id="PTHR11496:SF102">
    <property type="entry name" value="ALCOHOL DEHYDROGENASE 4"/>
    <property type="match status" value="1"/>
</dbReference>
<dbReference type="InterPro" id="IPR039697">
    <property type="entry name" value="Alcohol_dehydrogenase_Fe"/>
</dbReference>
<comment type="caution">
    <text evidence="6">The sequence shown here is derived from an EMBL/GenBank/DDBJ whole genome shotgun (WGS) entry which is preliminary data.</text>
</comment>
<dbReference type="InterPro" id="IPR018211">
    <property type="entry name" value="ADH_Fe_CS"/>
</dbReference>
<evidence type="ECO:0000259" key="5">
    <source>
        <dbReference type="Pfam" id="PF25137"/>
    </source>
</evidence>
<dbReference type="InterPro" id="IPR056798">
    <property type="entry name" value="ADH_Fe_C"/>
</dbReference>
<protein>
    <submittedName>
        <fullName evidence="6">Alcohol dehydrogenase</fullName>
    </submittedName>
</protein>
<dbReference type="InterPro" id="IPR001670">
    <property type="entry name" value="ADH_Fe/GldA"/>
</dbReference>
<evidence type="ECO:0000256" key="2">
    <source>
        <dbReference type="ARBA" id="ARBA00023002"/>
    </source>
</evidence>
<dbReference type="AlphaFoldDB" id="A0A125QRP9"/>
<comment type="similarity">
    <text evidence="1">Belongs to the iron-containing alcohol dehydrogenase family.</text>
</comment>
<gene>
    <name evidence="6" type="ORF">AS888_22610</name>
</gene>
<dbReference type="Gene3D" id="3.40.50.1970">
    <property type="match status" value="1"/>
</dbReference>
<dbReference type="Proteomes" id="UP000064189">
    <property type="component" value="Unassembled WGS sequence"/>
</dbReference>
<dbReference type="Pfam" id="PF25137">
    <property type="entry name" value="ADH_Fe_C"/>
    <property type="match status" value="1"/>
</dbReference>
<dbReference type="Gene3D" id="1.20.1090.10">
    <property type="entry name" value="Dehydroquinate synthase-like - alpha domain"/>
    <property type="match status" value="1"/>
</dbReference>
<dbReference type="Pfam" id="PF00465">
    <property type="entry name" value="Fe-ADH"/>
    <property type="match status" value="1"/>
</dbReference>
<evidence type="ECO:0000256" key="3">
    <source>
        <dbReference type="ARBA" id="ARBA00023027"/>
    </source>
</evidence>
<evidence type="ECO:0000313" key="7">
    <source>
        <dbReference type="Proteomes" id="UP000064189"/>
    </source>
</evidence>
<sequence>MGVNNHSNFWLRSSVYSGSDSRSLIPELFKGLGAKRILLVSDSGLEHAGVVKKVTEVFEVTNLTDGPEIVGKFLNVTQDAGSSCVNDALDYAREVQADGILAVGGGSVIDTAKALKFGLSKGIAEINDAIPRGFLYEGFPKAQPMNIAHISVATTAGTGSEVSPIAVIYNEDIKVKMNIYNVYLSSDIAILDPDLTVGLPPYITAFTGADALTHAIEAIASPQATSITDAYAFQAIRVIEENLPIAVKDGTNIKARMEMLHGSLMGITAFSSALNAIPIHNLAHAYGALFRIPHGLANAVFLPVVMESIPDLYLPKIHLIAEAFQVRFDEGDAQGLLAKVIEKLRFFLNDLGLPSEFSDSQISQMDIESIVKAVTTDPASANFPMSAELIKSVASRVAPVEIN</sequence>
<dbReference type="EMBL" id="LNNH01000028">
    <property type="protein sequence ID" value="KWW17391.1"/>
    <property type="molecule type" value="Genomic_DNA"/>
</dbReference>
<dbReference type="PROSITE" id="PS00913">
    <property type="entry name" value="ADH_IRON_1"/>
    <property type="match status" value="1"/>
</dbReference>
<keyword evidence="3" id="KW-0520">NAD</keyword>
<reference evidence="6 7" key="1">
    <citation type="submission" date="2015-11" db="EMBL/GenBank/DDBJ databases">
        <title>Genome Sequence of Bacillus simplex strain VanAntwerpen2.</title>
        <authorList>
            <person name="Couger M.B."/>
        </authorList>
    </citation>
    <scope>NUCLEOTIDE SEQUENCE [LARGE SCALE GENOMIC DNA]</scope>
    <source>
        <strain evidence="6 7">VanAntwerpen02</strain>
    </source>
</reference>
<feature type="domain" description="Fe-containing alcohol dehydrogenase-like C-terminal" evidence="5">
    <location>
        <begin position="204"/>
        <end position="384"/>
    </location>
</feature>
<evidence type="ECO:0000256" key="1">
    <source>
        <dbReference type="ARBA" id="ARBA00007358"/>
    </source>
</evidence>
<organism evidence="6 7">
    <name type="scientific">Peribacillus simplex</name>
    <dbReference type="NCBI Taxonomy" id="1478"/>
    <lineage>
        <taxon>Bacteria</taxon>
        <taxon>Bacillati</taxon>
        <taxon>Bacillota</taxon>
        <taxon>Bacilli</taxon>
        <taxon>Bacillales</taxon>
        <taxon>Bacillaceae</taxon>
        <taxon>Peribacillus</taxon>
    </lineage>
</organism>
<dbReference type="PANTHER" id="PTHR11496">
    <property type="entry name" value="ALCOHOL DEHYDROGENASE"/>
    <property type="match status" value="1"/>
</dbReference>
<keyword evidence="2" id="KW-0560">Oxidoreductase</keyword>
<feature type="domain" description="Alcohol dehydrogenase iron-type/glycerol dehydrogenase GldA" evidence="4">
    <location>
        <begin position="14"/>
        <end position="193"/>
    </location>
</feature>
<dbReference type="SUPFAM" id="SSF56796">
    <property type="entry name" value="Dehydroquinate synthase-like"/>
    <property type="match status" value="1"/>
</dbReference>
<dbReference type="CDD" id="cd14863">
    <property type="entry name" value="Fe-ADH-like"/>
    <property type="match status" value="1"/>
</dbReference>
<evidence type="ECO:0000313" key="6">
    <source>
        <dbReference type="EMBL" id="KWW17391.1"/>
    </source>
</evidence>
<dbReference type="RefSeq" id="WP_061142938.1">
    <property type="nucleotide sequence ID" value="NZ_LNNH01000028.1"/>
</dbReference>
<keyword evidence="7" id="KW-1185">Reference proteome</keyword>
<proteinExistence type="inferred from homology"/>
<evidence type="ECO:0000259" key="4">
    <source>
        <dbReference type="Pfam" id="PF00465"/>
    </source>
</evidence>
<accession>A0A125QRP9</accession>
<dbReference type="FunFam" id="3.40.50.1970:FF:000003">
    <property type="entry name" value="Alcohol dehydrogenase, iron-containing"/>
    <property type="match status" value="1"/>
</dbReference>
<dbReference type="GO" id="GO:0046872">
    <property type="term" value="F:metal ion binding"/>
    <property type="evidence" value="ECO:0007669"/>
    <property type="project" value="InterPro"/>
</dbReference>